<evidence type="ECO:0000256" key="1">
    <source>
        <dbReference type="ARBA" id="ARBA00005254"/>
    </source>
</evidence>
<dbReference type="CDD" id="cd06558">
    <property type="entry name" value="crotonase-like"/>
    <property type="match status" value="1"/>
</dbReference>
<dbReference type="GO" id="GO:0003824">
    <property type="term" value="F:catalytic activity"/>
    <property type="evidence" value="ECO:0007669"/>
    <property type="project" value="UniProtKB-ARBA"/>
</dbReference>
<comment type="similarity">
    <text evidence="1">Belongs to the enoyl-CoA hydratase/isomerase family.</text>
</comment>
<evidence type="ECO:0000313" key="2">
    <source>
        <dbReference type="EMBL" id="SNR27480.1"/>
    </source>
</evidence>
<dbReference type="Pfam" id="PF00378">
    <property type="entry name" value="ECH_1"/>
    <property type="match status" value="1"/>
</dbReference>
<dbReference type="InterPro" id="IPR014748">
    <property type="entry name" value="Enoyl-CoA_hydra_C"/>
</dbReference>
<name>A0A238UZ25_9RHOB</name>
<reference evidence="2 3" key="1">
    <citation type="submission" date="2017-06" db="EMBL/GenBank/DDBJ databases">
        <authorList>
            <person name="Kim H.J."/>
            <person name="Triplett B.A."/>
        </authorList>
    </citation>
    <scope>NUCLEOTIDE SEQUENCE [LARGE SCALE GENOMIC DNA]</scope>
    <source>
        <strain evidence="2 3">DSM 29052</strain>
    </source>
</reference>
<dbReference type="OrthoDB" id="9781757at2"/>
<dbReference type="NCBIfam" id="NF005700">
    <property type="entry name" value="PRK07511.1"/>
    <property type="match status" value="1"/>
</dbReference>
<dbReference type="PANTHER" id="PTHR43459">
    <property type="entry name" value="ENOYL-COA HYDRATASE"/>
    <property type="match status" value="1"/>
</dbReference>
<organism evidence="2 3">
    <name type="scientific">Puniceibacterium sediminis</name>
    <dbReference type="NCBI Taxonomy" id="1608407"/>
    <lineage>
        <taxon>Bacteria</taxon>
        <taxon>Pseudomonadati</taxon>
        <taxon>Pseudomonadota</taxon>
        <taxon>Alphaproteobacteria</taxon>
        <taxon>Rhodobacterales</taxon>
        <taxon>Paracoccaceae</taxon>
        <taxon>Puniceibacterium</taxon>
    </lineage>
</organism>
<protein>
    <submittedName>
        <fullName evidence="2">Enoyl-CoA hydratase</fullName>
    </submittedName>
</protein>
<gene>
    <name evidence="2" type="ORF">SAMN06265370_101385</name>
</gene>
<dbReference type="InterPro" id="IPR001753">
    <property type="entry name" value="Enoyl-CoA_hydra/iso"/>
</dbReference>
<dbReference type="Gene3D" id="1.10.12.10">
    <property type="entry name" value="Lyase 2-enoyl-coa Hydratase, Chain A, domain 2"/>
    <property type="match status" value="1"/>
</dbReference>
<accession>A0A238UZ25</accession>
<proteinExistence type="inferred from homology"/>
<dbReference type="PANTHER" id="PTHR43459:SF1">
    <property type="entry name" value="EG:BACN32G11.4 PROTEIN"/>
    <property type="match status" value="1"/>
</dbReference>
<dbReference type="Gene3D" id="3.90.226.10">
    <property type="entry name" value="2-enoyl-CoA Hydratase, Chain A, domain 1"/>
    <property type="match status" value="1"/>
</dbReference>
<dbReference type="NCBIfam" id="NF046063">
    <property type="entry name" value="oxepin_alt"/>
    <property type="match status" value="1"/>
</dbReference>
<dbReference type="RefSeq" id="WP_089268812.1">
    <property type="nucleotide sequence ID" value="NZ_FZNN01000001.1"/>
</dbReference>
<dbReference type="SUPFAM" id="SSF52096">
    <property type="entry name" value="ClpP/crotonase"/>
    <property type="match status" value="1"/>
</dbReference>
<dbReference type="InterPro" id="IPR029045">
    <property type="entry name" value="ClpP/crotonase-like_dom_sf"/>
</dbReference>
<dbReference type="EMBL" id="FZNN01000001">
    <property type="protein sequence ID" value="SNR27480.1"/>
    <property type="molecule type" value="Genomic_DNA"/>
</dbReference>
<dbReference type="Proteomes" id="UP000198417">
    <property type="component" value="Unassembled WGS sequence"/>
</dbReference>
<sequence length="265" mass="28200">MTKRAYVEDLGDRLVVVNSFPERRNPLGPDLYTAILEATGRAATEARITSVTLWGTGGFFCAGGDLNTLSERRNLSLDELGEQIEELHDVIRSLRTCPKPVIAAVDGGAAGAGVSLAFACDFILAAEDAKFTAAYVSAGLVPDGGLTSTLSDALPRAMVARMTLLGEPVAATRLYDLGAVYDVTPPLGTREAALALGDRIAAGPTVTIARIKALLGTARHVDLKTQMDHERDAMAVALGSDEAREGMGAFLEKRRPDFKTLRERE</sequence>
<keyword evidence="3" id="KW-1185">Reference proteome</keyword>
<evidence type="ECO:0000313" key="3">
    <source>
        <dbReference type="Proteomes" id="UP000198417"/>
    </source>
</evidence>
<dbReference type="AlphaFoldDB" id="A0A238UZ25"/>